<feature type="compositionally biased region" description="Polar residues" evidence="1">
    <location>
        <begin position="665"/>
        <end position="677"/>
    </location>
</feature>
<feature type="compositionally biased region" description="Basic and acidic residues" evidence="1">
    <location>
        <begin position="37"/>
        <end position="59"/>
    </location>
</feature>
<evidence type="ECO:0000256" key="1">
    <source>
        <dbReference type="SAM" id="MobiDB-lite"/>
    </source>
</evidence>
<dbReference type="CDD" id="cd09279">
    <property type="entry name" value="RNase_HI_like"/>
    <property type="match status" value="1"/>
</dbReference>
<feature type="region of interest" description="Disordered" evidence="1">
    <location>
        <begin position="35"/>
        <end position="94"/>
    </location>
</feature>
<dbReference type="GO" id="GO:0004523">
    <property type="term" value="F:RNA-DNA hybrid ribonuclease activity"/>
    <property type="evidence" value="ECO:0007669"/>
    <property type="project" value="InterPro"/>
</dbReference>
<dbReference type="SUPFAM" id="SSF56672">
    <property type="entry name" value="DNA/RNA polymerases"/>
    <property type="match status" value="1"/>
</dbReference>
<organism evidence="5">
    <name type="scientific">Fagus sylvatica</name>
    <name type="common">Beechnut</name>
    <dbReference type="NCBI Taxonomy" id="28930"/>
    <lineage>
        <taxon>Eukaryota</taxon>
        <taxon>Viridiplantae</taxon>
        <taxon>Streptophyta</taxon>
        <taxon>Embryophyta</taxon>
        <taxon>Tracheophyta</taxon>
        <taxon>Spermatophyta</taxon>
        <taxon>Magnoliopsida</taxon>
        <taxon>eudicotyledons</taxon>
        <taxon>Gunneridae</taxon>
        <taxon>Pentapetalae</taxon>
        <taxon>rosids</taxon>
        <taxon>fabids</taxon>
        <taxon>Fagales</taxon>
        <taxon>Fagaceae</taxon>
        <taxon>Fagus</taxon>
    </lineage>
</organism>
<sequence>MAGETSGPGPSEQEIRMVTLEQKFDELLSFVQLIAKRNPDGENQRKEDDRDTNNEEPEGHSNTNTTPPRPSTPPKPEGKDSQLDSKIDNLGGKDQAHTGFELLRKHRLLQHVLVPQHDGATQVQGPGVRKIQWERRPHDPPANVLPEDGTLKKISHWKELADTFLAQYGFNSQIARDRFDLQRMEKKSNETFREYAQRWREKAARACPPLDEREMIKIFVDTLKNPYFDRMIGLQMQFFVNLIPVGERIEDAMKTKKIVDMTALMALAEQAAKKAPTKKKEGDVQMIGRNNGRPRQALPTFTMQPIQPRPAPIPVLTQVSAPAPTPQIPARPAGNQVNDNRLPRKVPRPYNGLQRRDFNQNLTCDFHFGEVGHAVENCNHLRHRIQDLIDHGILKFEGLPNITTNPLPNHLEGGVNMVEIEEEGDRFDLAGDRILWRRLFHTLEKQGHITPLEAPPGPSTGDACEYHSGARGHSLEYLDWYAELNLDDIIEDEMDLDDLMDEGDTQGYFMEDDTDEWRNVDFSELLQFPCLIALSGFETSESEIFYENGNPEVHLQKYGEKMALHVENELLMISVFPESLSRQAAAWFYQLRDLTGWEDLAKAFLERYRFNPHSILEYLGLKEDKEPYVIPDPGVNEVIMEIEEESDVSPLPTLAEEEEEEKTKSLPSAKSPDNNTIAKEEEEKVKPPPPSDITTTITEEEHADPLVEGLSIHVIAKEGDSTTPSIRHCQQGEEAKTWTSMPLLQHNSDEEVELPDDILEALERQDEGSKPNIEELEIINLADEGEELREVKIGTRSTMEQKEALIALLKEFHEIFAWSYQDMPGLDTDIVVHKIPLKPECKPVKQALRRMKPEVILKIKEEVEKQLKVGFLSTVTYSDWVANMVPVLKKDGKVRMCVDYRDLNRASPKDNFPLPHIDTLIDNTEPPYQRAMVTLFHDMIHHEIEVYVDDMIAKSRTTQDHLTDLRKLFQRLKKYQLRLNPNKCAFGVTSGKLLGFIVSGRGIEIDPAKVQAIRSMPAPKTEKEIRSFLGKDQLHSSLHCTAHCNLRASVQVAEKRLSPTLGRPLILYLTVQEASMGCMLGQQEETGRKEQAIYYLSKKFTELETRYLLDLIKYIFEKPALTGKISRWQVLLSKFDILFVARNAIKGQAIADYLADHPSEQLELMDSEFPDEDIMIVDEGDHCRWKLYFDGAANSVGSEIGTVFVSPKGQQTPIAVKLGFDCTSNMTEYEACNVGLQAALEFGAYELEVFGDSLLIVSQTNGEWQAWDPKLIPYQRYISQLVPKVKYITFTYTPRAHNHFADALATLASLIKEYPPRGDPRNEKKYIRRMAFQFFLNGEILYKRTHDATLLRCVDAEEANRLIQEMHAGLMGAPRQWTLPGPKNYERWLLLVHNGEGLYQTCPDMPQVPDVSELQECTSPVSPHYGLAMALLSLGNGCDSYASSSRSSIHNSAPYRPKMNGAVEAANKNVKKILSKMTETYKGLARAPALCFVCLPNLEEAEWAQVRYEQLNFIDEKRLAALCHGQLYQRRIERAYNKKARPRTFPTRRSRSEEEEYGPIRLARESSHHHMRVRTW</sequence>
<evidence type="ECO:0000259" key="3">
    <source>
        <dbReference type="Pfam" id="PF03732"/>
    </source>
</evidence>
<evidence type="ECO:0000259" key="4">
    <source>
        <dbReference type="Pfam" id="PF13456"/>
    </source>
</evidence>
<feature type="compositionally biased region" description="Basic and acidic residues" evidence="1">
    <location>
        <begin position="76"/>
        <end position="87"/>
    </location>
</feature>
<feature type="region of interest" description="Disordered" evidence="1">
    <location>
        <begin position="274"/>
        <end position="298"/>
    </location>
</feature>
<dbReference type="InterPro" id="IPR000477">
    <property type="entry name" value="RT_dom"/>
</dbReference>
<proteinExistence type="predicted"/>
<dbReference type="InterPro" id="IPR043128">
    <property type="entry name" value="Rev_trsase/Diguanyl_cyclase"/>
</dbReference>
<dbReference type="PANTHER" id="PTHR48475">
    <property type="entry name" value="RIBONUCLEASE H"/>
    <property type="match status" value="1"/>
</dbReference>
<evidence type="ECO:0000313" key="5">
    <source>
        <dbReference type="EMBL" id="SPC91911.1"/>
    </source>
</evidence>
<dbReference type="InterPro" id="IPR002156">
    <property type="entry name" value="RNaseH_domain"/>
</dbReference>
<protein>
    <submittedName>
        <fullName evidence="5">Uncharacterized protein</fullName>
    </submittedName>
</protein>
<dbReference type="Pfam" id="PF13456">
    <property type="entry name" value="RVT_3"/>
    <property type="match status" value="1"/>
</dbReference>
<dbReference type="InterPro" id="IPR036397">
    <property type="entry name" value="RNaseH_sf"/>
</dbReference>
<dbReference type="Pfam" id="PF03732">
    <property type="entry name" value="Retrotrans_gag"/>
    <property type="match status" value="1"/>
</dbReference>
<dbReference type="Gene3D" id="3.30.420.10">
    <property type="entry name" value="Ribonuclease H-like superfamily/Ribonuclease H"/>
    <property type="match status" value="1"/>
</dbReference>
<reference evidence="5" key="1">
    <citation type="submission" date="2018-02" db="EMBL/GenBank/DDBJ databases">
        <authorList>
            <person name="Cohen D.B."/>
            <person name="Kent A.D."/>
        </authorList>
    </citation>
    <scope>NUCLEOTIDE SEQUENCE</scope>
</reference>
<dbReference type="InterPro" id="IPR012337">
    <property type="entry name" value="RNaseH-like_sf"/>
</dbReference>
<feature type="region of interest" description="Disordered" evidence="1">
    <location>
        <begin position="644"/>
        <end position="694"/>
    </location>
</feature>
<evidence type="ECO:0000259" key="2">
    <source>
        <dbReference type="Pfam" id="PF00078"/>
    </source>
</evidence>
<dbReference type="SUPFAM" id="SSF53098">
    <property type="entry name" value="Ribonuclease H-like"/>
    <property type="match status" value="2"/>
</dbReference>
<feature type="domain" description="Reverse transcriptase" evidence="2">
    <location>
        <begin position="928"/>
        <end position="998"/>
    </location>
</feature>
<feature type="domain" description="RNase H type-1" evidence="4">
    <location>
        <begin position="1189"/>
        <end position="1307"/>
    </location>
</feature>
<dbReference type="GO" id="GO:0003676">
    <property type="term" value="F:nucleic acid binding"/>
    <property type="evidence" value="ECO:0007669"/>
    <property type="project" value="InterPro"/>
</dbReference>
<dbReference type="InterPro" id="IPR043502">
    <property type="entry name" value="DNA/RNA_pol_sf"/>
</dbReference>
<dbReference type="Gene3D" id="3.10.10.10">
    <property type="entry name" value="HIV Type 1 Reverse Transcriptase, subunit A, domain 1"/>
    <property type="match status" value="1"/>
</dbReference>
<feature type="region of interest" description="Disordered" evidence="1">
    <location>
        <begin position="325"/>
        <end position="354"/>
    </location>
</feature>
<dbReference type="EMBL" id="OIVN01001264">
    <property type="protein sequence ID" value="SPC91911.1"/>
    <property type="molecule type" value="Genomic_DNA"/>
</dbReference>
<dbReference type="PANTHER" id="PTHR48475:SF1">
    <property type="entry name" value="RNASE H TYPE-1 DOMAIN-CONTAINING PROTEIN"/>
    <property type="match status" value="1"/>
</dbReference>
<dbReference type="CDD" id="cd01647">
    <property type="entry name" value="RT_LTR"/>
    <property type="match status" value="1"/>
</dbReference>
<feature type="compositionally biased region" description="Basic residues" evidence="1">
    <location>
        <begin position="1540"/>
        <end position="1549"/>
    </location>
</feature>
<dbReference type="InterPro" id="IPR005162">
    <property type="entry name" value="Retrotrans_gag_dom"/>
</dbReference>
<feature type="region of interest" description="Disordered" evidence="1">
    <location>
        <begin position="1540"/>
        <end position="1561"/>
    </location>
</feature>
<accession>A0A2N9FY88</accession>
<name>A0A2N9FY88_FAGSY</name>
<dbReference type="Gene3D" id="3.30.70.270">
    <property type="match status" value="2"/>
</dbReference>
<dbReference type="Pfam" id="PF00078">
    <property type="entry name" value="RVT_1"/>
    <property type="match status" value="1"/>
</dbReference>
<gene>
    <name evidence="5" type="ORF">FSB_LOCUS19793</name>
</gene>
<feature type="domain" description="Retrotransposon gag" evidence="3">
    <location>
        <begin position="152"/>
        <end position="224"/>
    </location>
</feature>